<feature type="domain" description="MPN" evidence="6">
    <location>
        <begin position="1"/>
        <end position="114"/>
    </location>
</feature>
<keyword evidence="1" id="KW-0645">Protease</keyword>
<keyword evidence="5" id="KW-0482">Metalloprotease</keyword>
<keyword evidence="4" id="KW-0862">Zinc</keyword>
<keyword evidence="2" id="KW-0479">Metal-binding</keyword>
<dbReference type="GO" id="GO:0008237">
    <property type="term" value="F:metallopeptidase activity"/>
    <property type="evidence" value="ECO:0007669"/>
    <property type="project" value="UniProtKB-KW"/>
</dbReference>
<evidence type="ECO:0000256" key="2">
    <source>
        <dbReference type="ARBA" id="ARBA00022723"/>
    </source>
</evidence>
<evidence type="ECO:0000313" key="7">
    <source>
        <dbReference type="EMBL" id="KMS58590.1"/>
    </source>
</evidence>
<dbReference type="Gene3D" id="3.40.140.10">
    <property type="entry name" value="Cytidine Deaminase, domain 2"/>
    <property type="match status" value="1"/>
</dbReference>
<dbReference type="Pfam" id="PF04002">
    <property type="entry name" value="RadC"/>
    <property type="match status" value="1"/>
</dbReference>
<dbReference type="PANTHER" id="PTHR30471:SF3">
    <property type="entry name" value="UPF0758 PROTEIN YEES-RELATED"/>
    <property type="match status" value="1"/>
</dbReference>
<comment type="caution">
    <text evidence="7">The sequence shown here is derived from an EMBL/GenBank/DDBJ whole genome shotgun (WGS) entry which is preliminary data.</text>
</comment>
<evidence type="ECO:0000256" key="4">
    <source>
        <dbReference type="ARBA" id="ARBA00022833"/>
    </source>
</evidence>
<keyword evidence="3" id="KW-0378">Hydrolase</keyword>
<dbReference type="InterPro" id="IPR001405">
    <property type="entry name" value="UPF0758"/>
</dbReference>
<dbReference type="STRING" id="1420583.V473_10945"/>
<evidence type="ECO:0000256" key="5">
    <source>
        <dbReference type="ARBA" id="ARBA00023049"/>
    </source>
</evidence>
<dbReference type="PATRIC" id="fig|1420583.3.peg.2203"/>
<gene>
    <name evidence="7" type="ORF">V473_10945</name>
</gene>
<dbReference type="GO" id="GO:0046872">
    <property type="term" value="F:metal ion binding"/>
    <property type="evidence" value="ECO:0007669"/>
    <property type="project" value="UniProtKB-KW"/>
</dbReference>
<name>A0A0J8AWP7_9SPHN</name>
<evidence type="ECO:0000313" key="8">
    <source>
        <dbReference type="Proteomes" id="UP000052232"/>
    </source>
</evidence>
<dbReference type="Proteomes" id="UP000052232">
    <property type="component" value="Unassembled WGS sequence"/>
</dbReference>
<dbReference type="SUPFAM" id="SSF102712">
    <property type="entry name" value="JAB1/MPN domain"/>
    <property type="match status" value="1"/>
</dbReference>
<evidence type="ECO:0000256" key="1">
    <source>
        <dbReference type="ARBA" id="ARBA00022670"/>
    </source>
</evidence>
<dbReference type="InterPro" id="IPR037518">
    <property type="entry name" value="MPN"/>
</dbReference>
<protein>
    <submittedName>
        <fullName evidence="7">DNA repair protein RadC</fullName>
    </submittedName>
</protein>
<dbReference type="PROSITE" id="PS50249">
    <property type="entry name" value="MPN"/>
    <property type="match status" value="1"/>
</dbReference>
<keyword evidence="8" id="KW-1185">Reference proteome</keyword>
<reference evidence="7 8" key="1">
    <citation type="journal article" date="2015" name="G3 (Bethesda)">
        <title>Insights into Ongoing Evolution of the Hexachlorocyclohexane Catabolic Pathway from Comparative Genomics of Ten Sphingomonadaceae Strains.</title>
        <authorList>
            <person name="Pearce S.L."/>
            <person name="Oakeshott J.G."/>
            <person name="Pandey G."/>
        </authorList>
    </citation>
    <scope>NUCLEOTIDE SEQUENCE [LARGE SCALE GENOMIC DNA]</scope>
    <source>
        <strain evidence="7 8">LL01</strain>
    </source>
</reference>
<evidence type="ECO:0000259" key="6">
    <source>
        <dbReference type="PROSITE" id="PS50249"/>
    </source>
</evidence>
<dbReference type="GO" id="GO:0006508">
    <property type="term" value="P:proteolysis"/>
    <property type="evidence" value="ECO:0007669"/>
    <property type="project" value="UniProtKB-KW"/>
</dbReference>
<sequence length="114" mass="12587">MEGVFNLFTGLRHERIHFLFFDERGEARGNLYFDGCINAAQFDLALVLRSALLRDASSIVVAHNHPGGRPEPSSADVASTLRIIEACKMVGISCSDHLIVAAHNIFSFREQGLM</sequence>
<dbReference type="EMBL" id="JACT01000001">
    <property type="protein sequence ID" value="KMS58590.1"/>
    <property type="molecule type" value="Genomic_DNA"/>
</dbReference>
<evidence type="ECO:0000256" key="3">
    <source>
        <dbReference type="ARBA" id="ARBA00022801"/>
    </source>
</evidence>
<proteinExistence type="predicted"/>
<dbReference type="AlphaFoldDB" id="A0A0J8AWP7"/>
<dbReference type="PANTHER" id="PTHR30471">
    <property type="entry name" value="DNA REPAIR PROTEIN RADC"/>
    <property type="match status" value="1"/>
</dbReference>
<accession>A0A0J8AWP7</accession>
<dbReference type="InterPro" id="IPR025657">
    <property type="entry name" value="RadC_JAB"/>
</dbReference>
<organism evidence="7 8">
    <name type="scientific">Sphingobium cupriresistens LL01</name>
    <dbReference type="NCBI Taxonomy" id="1420583"/>
    <lineage>
        <taxon>Bacteria</taxon>
        <taxon>Pseudomonadati</taxon>
        <taxon>Pseudomonadota</taxon>
        <taxon>Alphaproteobacteria</taxon>
        <taxon>Sphingomonadales</taxon>
        <taxon>Sphingomonadaceae</taxon>
        <taxon>Sphingobium</taxon>
    </lineage>
</organism>